<organism evidence="3 4">
    <name type="scientific">Thecamonas trahens ATCC 50062</name>
    <dbReference type="NCBI Taxonomy" id="461836"/>
    <lineage>
        <taxon>Eukaryota</taxon>
        <taxon>Apusozoa</taxon>
        <taxon>Apusomonadida</taxon>
        <taxon>Apusomonadidae</taxon>
        <taxon>Thecamonas</taxon>
    </lineage>
</organism>
<dbReference type="Pfam" id="PF00903">
    <property type="entry name" value="Glyoxalase"/>
    <property type="match status" value="1"/>
</dbReference>
<dbReference type="CDD" id="cd07246">
    <property type="entry name" value="VOC_like"/>
    <property type="match status" value="1"/>
</dbReference>
<dbReference type="Proteomes" id="UP000054408">
    <property type="component" value="Unassembled WGS sequence"/>
</dbReference>
<feature type="domain" description="VOC" evidence="2">
    <location>
        <begin position="46"/>
        <end position="186"/>
    </location>
</feature>
<protein>
    <submittedName>
        <fullName evidence="3">Glyoxalase/bleomycin resistance protein/dioxygenase</fullName>
    </submittedName>
</protein>
<evidence type="ECO:0000313" key="4">
    <source>
        <dbReference type="Proteomes" id="UP000054408"/>
    </source>
</evidence>
<keyword evidence="3" id="KW-0560">Oxidoreductase</keyword>
<gene>
    <name evidence="3" type="ORF">AMSG_04342</name>
</gene>
<evidence type="ECO:0000256" key="1">
    <source>
        <dbReference type="SAM" id="MobiDB-lite"/>
    </source>
</evidence>
<dbReference type="EMBL" id="GL349450">
    <property type="protein sequence ID" value="KNC48112.1"/>
    <property type="molecule type" value="Genomic_DNA"/>
</dbReference>
<dbReference type="InterPro" id="IPR037523">
    <property type="entry name" value="VOC_core"/>
</dbReference>
<dbReference type="PANTHER" id="PTHR34109:SF1">
    <property type="entry name" value="VOC DOMAIN-CONTAINING PROTEIN"/>
    <property type="match status" value="1"/>
</dbReference>
<evidence type="ECO:0000259" key="2">
    <source>
        <dbReference type="PROSITE" id="PS51819"/>
    </source>
</evidence>
<dbReference type="PANTHER" id="PTHR34109">
    <property type="entry name" value="BNAUNNG04460D PROTEIN-RELATED"/>
    <property type="match status" value="1"/>
</dbReference>
<dbReference type="Gene3D" id="3.30.720.110">
    <property type="match status" value="1"/>
</dbReference>
<dbReference type="InterPro" id="IPR029068">
    <property type="entry name" value="Glyas_Bleomycin-R_OHBP_Dase"/>
</dbReference>
<proteinExistence type="predicted"/>
<dbReference type="AlphaFoldDB" id="A0A0L0D6X5"/>
<dbReference type="OrthoDB" id="2013034at2759"/>
<sequence>MSDANTNPVAAPPADATSKREREETANELEDAAPARKKFTFTPKKVPGGVVPSLIVDGARAAIEFYGKAFGATCTSAYEDDAEGSDKLHFADVVVPIGGNDFHVYIFDDFPEYNGGKPSHPGADGLNGTSCAVTLNLISAADVNTWHDRAVAAGATSLRPPADQPWGDRFAQIKDPFGHKWSICSFIEPTSSS</sequence>
<feature type="region of interest" description="Disordered" evidence="1">
    <location>
        <begin position="1"/>
        <end position="36"/>
    </location>
</feature>
<dbReference type="PROSITE" id="PS51819">
    <property type="entry name" value="VOC"/>
    <property type="match status" value="1"/>
</dbReference>
<dbReference type="RefSeq" id="XP_013758685.1">
    <property type="nucleotide sequence ID" value="XM_013903231.1"/>
</dbReference>
<dbReference type="SUPFAM" id="SSF54593">
    <property type="entry name" value="Glyoxalase/Bleomycin resistance protein/Dihydroxybiphenyl dioxygenase"/>
    <property type="match status" value="1"/>
</dbReference>
<evidence type="ECO:0000313" key="3">
    <source>
        <dbReference type="EMBL" id="KNC48112.1"/>
    </source>
</evidence>
<keyword evidence="3" id="KW-0223">Dioxygenase</keyword>
<keyword evidence="4" id="KW-1185">Reference proteome</keyword>
<dbReference type="InterPro" id="IPR004360">
    <property type="entry name" value="Glyas_Fos-R_dOase_dom"/>
</dbReference>
<dbReference type="Gene3D" id="3.30.720.120">
    <property type="match status" value="1"/>
</dbReference>
<accession>A0A0L0D6X5</accession>
<dbReference type="GO" id="GO:0051213">
    <property type="term" value="F:dioxygenase activity"/>
    <property type="evidence" value="ECO:0007669"/>
    <property type="project" value="UniProtKB-KW"/>
</dbReference>
<dbReference type="GeneID" id="25563889"/>
<reference evidence="3 4" key="1">
    <citation type="submission" date="2010-05" db="EMBL/GenBank/DDBJ databases">
        <title>The Genome Sequence of Thecamonas trahens ATCC 50062.</title>
        <authorList>
            <consortium name="The Broad Institute Genome Sequencing Platform"/>
            <person name="Russ C."/>
            <person name="Cuomo C."/>
            <person name="Shea T."/>
            <person name="Young S.K."/>
            <person name="Zeng Q."/>
            <person name="Koehrsen M."/>
            <person name="Haas B."/>
            <person name="Borodovsky M."/>
            <person name="Guigo R."/>
            <person name="Alvarado L."/>
            <person name="Berlin A."/>
            <person name="Bochicchio J."/>
            <person name="Borenstein D."/>
            <person name="Chapman S."/>
            <person name="Chen Z."/>
            <person name="Freedman E."/>
            <person name="Gellesch M."/>
            <person name="Goldberg J."/>
            <person name="Griggs A."/>
            <person name="Gujja S."/>
            <person name="Heilman E."/>
            <person name="Heiman D."/>
            <person name="Hepburn T."/>
            <person name="Howarth C."/>
            <person name="Jen D."/>
            <person name="Larson L."/>
            <person name="Mehta T."/>
            <person name="Park D."/>
            <person name="Pearson M."/>
            <person name="Roberts A."/>
            <person name="Saif S."/>
            <person name="Shenoy N."/>
            <person name="Sisk P."/>
            <person name="Stolte C."/>
            <person name="Sykes S."/>
            <person name="Thomson T."/>
            <person name="Walk T."/>
            <person name="White J."/>
            <person name="Yandava C."/>
            <person name="Burger G."/>
            <person name="Gray M.W."/>
            <person name="Holland P.W.H."/>
            <person name="King N."/>
            <person name="Lang F.B.F."/>
            <person name="Roger A.J."/>
            <person name="Ruiz-Trillo I."/>
            <person name="Lander E."/>
            <person name="Nusbaum C."/>
        </authorList>
    </citation>
    <scope>NUCLEOTIDE SEQUENCE [LARGE SCALE GENOMIC DNA]</scope>
    <source>
        <strain evidence="3 4">ATCC 50062</strain>
    </source>
</reference>
<name>A0A0L0D6X5_THETB</name>